<dbReference type="InterPro" id="IPR017137">
    <property type="entry name" value="Arg-tRNA-P_Trfase_1_euk"/>
</dbReference>
<evidence type="ECO:0000313" key="10">
    <source>
        <dbReference type="Proteomes" id="UP001209878"/>
    </source>
</evidence>
<dbReference type="EMBL" id="JAODUO010000070">
    <property type="protein sequence ID" value="KAK2190729.1"/>
    <property type="molecule type" value="Genomic_DNA"/>
</dbReference>
<feature type="compositionally biased region" description="Basic and acidic residues" evidence="6">
    <location>
        <begin position="173"/>
        <end position="222"/>
    </location>
</feature>
<sequence>MSDASIVEYFAEHEHYKCGYCGSPDTNSSHGMWAHTLTTEDYQDLIDRGWRRSGKYVYKPTMSQTCCPQYAIRCQVADFKLTRSQKKVIKRVNKYLNTGERTAGGETDDRGAGGVETSPSSTATVGVGVGVGGSTEGNLAGKEKGSLAAGGEAKLAETVRQKKVTTSQSEGNVPRKEPRKTPRPGRGADPDKPHQKKAKELRLERWRQKQADKKGDGGDKKGFQKKPLINESKTLEDYLSDISHTPAHKLEIRLIRSSPPSTDFNDSFPESFAVYQKYQMSVHKDPLEECDEKSFRGFLVDSPLEPMYREGGSESGFGSFHQHYILDGQIIGVGVLDILPYCISSVYFYYDPAFSFLSLGTYSALREVAFTKHLQTLEPSIEQYYMGFYIHSCPKMRYKGQFSASYLLCPESYTWHPYQKCVPKLDASKYTRFAAPDVEDDDSKIDIKSVLVLTMRQRMPYFIYKSLRPDTNDEAEVKEYAGFVGRTCAERMMLYRA</sequence>
<dbReference type="GO" id="GO:0005737">
    <property type="term" value="C:cytoplasm"/>
    <property type="evidence" value="ECO:0007669"/>
    <property type="project" value="TreeGrafter"/>
</dbReference>
<organism evidence="9 10">
    <name type="scientific">Ridgeia piscesae</name>
    <name type="common">Tubeworm</name>
    <dbReference type="NCBI Taxonomy" id="27915"/>
    <lineage>
        <taxon>Eukaryota</taxon>
        <taxon>Metazoa</taxon>
        <taxon>Spiralia</taxon>
        <taxon>Lophotrochozoa</taxon>
        <taxon>Annelida</taxon>
        <taxon>Polychaeta</taxon>
        <taxon>Sedentaria</taxon>
        <taxon>Canalipalpata</taxon>
        <taxon>Sabellida</taxon>
        <taxon>Siboglinidae</taxon>
        <taxon>Ridgeia</taxon>
    </lineage>
</organism>
<dbReference type="InterPro" id="IPR007471">
    <property type="entry name" value="N-end_Aminoacyl_Trfase_N"/>
</dbReference>
<dbReference type="PANTHER" id="PTHR21367">
    <property type="entry name" value="ARGININE-TRNA-PROTEIN TRANSFERASE 1"/>
    <property type="match status" value="1"/>
</dbReference>
<dbReference type="PANTHER" id="PTHR21367:SF1">
    <property type="entry name" value="ARGINYL-TRNA--PROTEIN TRANSFERASE 1"/>
    <property type="match status" value="1"/>
</dbReference>
<feature type="domain" description="N-end aminoacyl transferase N-terminal" evidence="7">
    <location>
        <begin position="16"/>
        <end position="87"/>
    </location>
</feature>
<proteinExistence type="inferred from homology"/>
<dbReference type="Pfam" id="PF04377">
    <property type="entry name" value="ATE_C"/>
    <property type="match status" value="1"/>
</dbReference>
<dbReference type="Proteomes" id="UP001209878">
    <property type="component" value="Unassembled WGS sequence"/>
</dbReference>
<dbReference type="PIRSF" id="PIRSF037207">
    <property type="entry name" value="ATE1_euk"/>
    <property type="match status" value="1"/>
</dbReference>
<comment type="similarity">
    <text evidence="1 5">Belongs to the R-transferase family.</text>
</comment>
<keyword evidence="4 5" id="KW-0012">Acyltransferase</keyword>
<evidence type="ECO:0000259" key="8">
    <source>
        <dbReference type="Pfam" id="PF04377"/>
    </source>
</evidence>
<keyword evidence="2 5" id="KW-0808">Transferase</keyword>
<dbReference type="InterPro" id="IPR007472">
    <property type="entry name" value="N-end_Aminoacyl_Trfase_C"/>
</dbReference>
<feature type="compositionally biased region" description="Low complexity" evidence="6">
    <location>
        <begin position="117"/>
        <end position="126"/>
    </location>
</feature>
<dbReference type="EC" id="2.3.2.8" evidence="5"/>
<comment type="function">
    <text evidence="5">Involved in the post-translational conjugation of arginine to the N-terminal aspartate or glutamate of a protein. This arginylation is required for degradation of the protein via the ubiquitin pathway.</text>
</comment>
<evidence type="ECO:0000313" key="9">
    <source>
        <dbReference type="EMBL" id="KAK2190729.1"/>
    </source>
</evidence>
<accession>A0AAD9P9Q6</accession>
<evidence type="ECO:0000256" key="6">
    <source>
        <dbReference type="SAM" id="MobiDB-lite"/>
    </source>
</evidence>
<dbReference type="InterPro" id="IPR030700">
    <property type="entry name" value="N-end_Aminoacyl_Trfase"/>
</dbReference>
<reference evidence="9" key="1">
    <citation type="journal article" date="2023" name="Mol. Biol. Evol.">
        <title>Third-Generation Sequencing Reveals the Adaptive Role of the Epigenome in Three Deep-Sea Polychaetes.</title>
        <authorList>
            <person name="Perez M."/>
            <person name="Aroh O."/>
            <person name="Sun Y."/>
            <person name="Lan Y."/>
            <person name="Juniper S.K."/>
            <person name="Young C.R."/>
            <person name="Angers B."/>
            <person name="Qian P.Y."/>
        </authorList>
    </citation>
    <scope>NUCLEOTIDE SEQUENCE</scope>
    <source>
        <strain evidence="9">R07B-5</strain>
    </source>
</reference>
<comment type="caution">
    <text evidence="9">The sequence shown here is derived from an EMBL/GenBank/DDBJ whole genome shotgun (WGS) entry which is preliminary data.</text>
</comment>
<evidence type="ECO:0000256" key="5">
    <source>
        <dbReference type="PIRNR" id="PIRNR037207"/>
    </source>
</evidence>
<dbReference type="Pfam" id="PF04376">
    <property type="entry name" value="ATE_N"/>
    <property type="match status" value="1"/>
</dbReference>
<feature type="domain" description="N-end rule aminoacyl transferase C-terminal" evidence="8">
    <location>
        <begin position="270"/>
        <end position="409"/>
    </location>
</feature>
<feature type="region of interest" description="Disordered" evidence="6">
    <location>
        <begin position="99"/>
        <end position="227"/>
    </location>
</feature>
<evidence type="ECO:0000259" key="7">
    <source>
        <dbReference type="Pfam" id="PF04376"/>
    </source>
</evidence>
<name>A0AAD9P9Q6_RIDPI</name>
<gene>
    <name evidence="9" type="ORF">NP493_71g00004</name>
</gene>
<keyword evidence="10" id="KW-1185">Reference proteome</keyword>
<protein>
    <recommendedName>
        <fullName evidence="5">Arginyl-tRNA--protein transferase 1</fullName>
        <shortName evidence="5">Arginyltransferase 1</shortName>
        <shortName evidence="5">R-transferase 1</shortName>
        <ecNumber evidence="5">2.3.2.8</ecNumber>
    </recommendedName>
    <alternativeName>
        <fullName evidence="5">Arginine-tRNA--protein transferase 1</fullName>
    </alternativeName>
</protein>
<evidence type="ECO:0000256" key="1">
    <source>
        <dbReference type="ARBA" id="ARBA00009991"/>
    </source>
</evidence>
<keyword evidence="3 5" id="KW-0833">Ubl conjugation pathway</keyword>
<dbReference type="AlphaFoldDB" id="A0AAD9P9Q6"/>
<comment type="catalytic activity">
    <reaction evidence="5">
        <text>an N-terminal L-alpha-aminoacyl-[protein] + L-arginyl-tRNA(Arg) = an N-terminal L-arginyl-L-aminoacyl-[protein] + tRNA(Arg) + H(+)</text>
        <dbReference type="Rhea" id="RHEA:10208"/>
        <dbReference type="Rhea" id="RHEA-COMP:9658"/>
        <dbReference type="Rhea" id="RHEA-COMP:9673"/>
        <dbReference type="Rhea" id="RHEA-COMP:10636"/>
        <dbReference type="Rhea" id="RHEA-COMP:10638"/>
        <dbReference type="ChEBI" id="CHEBI:15378"/>
        <dbReference type="ChEBI" id="CHEBI:78442"/>
        <dbReference type="ChEBI" id="CHEBI:78513"/>
        <dbReference type="ChEBI" id="CHEBI:78597"/>
        <dbReference type="ChEBI" id="CHEBI:83562"/>
        <dbReference type="EC" id="2.3.2.8"/>
    </reaction>
</comment>
<dbReference type="GO" id="GO:0004057">
    <property type="term" value="F:arginyl-tRNA--protein transferase activity"/>
    <property type="evidence" value="ECO:0007669"/>
    <property type="project" value="UniProtKB-EC"/>
</dbReference>
<evidence type="ECO:0000256" key="4">
    <source>
        <dbReference type="ARBA" id="ARBA00023315"/>
    </source>
</evidence>
<evidence type="ECO:0000256" key="2">
    <source>
        <dbReference type="ARBA" id="ARBA00022679"/>
    </source>
</evidence>
<evidence type="ECO:0000256" key="3">
    <source>
        <dbReference type="ARBA" id="ARBA00022786"/>
    </source>
</evidence>